<proteinExistence type="predicted"/>
<keyword evidence="2" id="KW-1185">Reference proteome</keyword>
<comment type="caution">
    <text evidence="1">The sequence shown here is derived from an EMBL/GenBank/DDBJ whole genome shotgun (WGS) entry which is preliminary data.</text>
</comment>
<gene>
    <name evidence="1" type="ORF">EVOR1521_LOCUS9695</name>
</gene>
<reference evidence="1" key="1">
    <citation type="submission" date="2023-08" db="EMBL/GenBank/DDBJ databases">
        <authorList>
            <person name="Chen Y."/>
            <person name="Shah S."/>
            <person name="Dougan E. K."/>
            <person name="Thang M."/>
            <person name="Chan C."/>
        </authorList>
    </citation>
    <scope>NUCLEOTIDE SEQUENCE</scope>
</reference>
<sequence length="62" mass="6875">MEVFISVHQFKKSVMVSVATGGGTGETVPMLIRRYRSLAIRWVEIACSGLVTSPCLACWYHT</sequence>
<protein>
    <submittedName>
        <fullName evidence="1">Uncharacterized protein</fullName>
    </submittedName>
</protein>
<evidence type="ECO:0000313" key="2">
    <source>
        <dbReference type="Proteomes" id="UP001178507"/>
    </source>
</evidence>
<name>A0AA36I9U1_9DINO</name>
<organism evidence="1 2">
    <name type="scientific">Effrenium voratum</name>
    <dbReference type="NCBI Taxonomy" id="2562239"/>
    <lineage>
        <taxon>Eukaryota</taxon>
        <taxon>Sar</taxon>
        <taxon>Alveolata</taxon>
        <taxon>Dinophyceae</taxon>
        <taxon>Suessiales</taxon>
        <taxon>Symbiodiniaceae</taxon>
        <taxon>Effrenium</taxon>
    </lineage>
</organism>
<dbReference type="EMBL" id="CAUJNA010000890">
    <property type="protein sequence ID" value="CAJ1382294.1"/>
    <property type="molecule type" value="Genomic_DNA"/>
</dbReference>
<accession>A0AA36I9U1</accession>
<evidence type="ECO:0000313" key="1">
    <source>
        <dbReference type="EMBL" id="CAJ1382294.1"/>
    </source>
</evidence>
<dbReference type="AlphaFoldDB" id="A0AA36I9U1"/>
<dbReference type="Proteomes" id="UP001178507">
    <property type="component" value="Unassembled WGS sequence"/>
</dbReference>